<dbReference type="AlphaFoldDB" id="A0A6A5VTC6"/>
<dbReference type="Proteomes" id="UP000799779">
    <property type="component" value="Unassembled WGS sequence"/>
</dbReference>
<organism evidence="3 4">
    <name type="scientific">Amniculicola lignicola CBS 123094</name>
    <dbReference type="NCBI Taxonomy" id="1392246"/>
    <lineage>
        <taxon>Eukaryota</taxon>
        <taxon>Fungi</taxon>
        <taxon>Dikarya</taxon>
        <taxon>Ascomycota</taxon>
        <taxon>Pezizomycotina</taxon>
        <taxon>Dothideomycetes</taxon>
        <taxon>Pleosporomycetidae</taxon>
        <taxon>Pleosporales</taxon>
        <taxon>Amniculicolaceae</taxon>
        <taxon>Amniculicola</taxon>
    </lineage>
</organism>
<feature type="domain" description="Probable double zinc ribbon" evidence="2">
    <location>
        <begin position="24"/>
        <end position="152"/>
    </location>
</feature>
<evidence type="ECO:0000256" key="1">
    <source>
        <dbReference type="SAM" id="MobiDB-lite"/>
    </source>
</evidence>
<dbReference type="OrthoDB" id="3793432at2759"/>
<evidence type="ECO:0000313" key="4">
    <source>
        <dbReference type="Proteomes" id="UP000799779"/>
    </source>
</evidence>
<evidence type="ECO:0000313" key="3">
    <source>
        <dbReference type="EMBL" id="KAF1993062.1"/>
    </source>
</evidence>
<name>A0A6A5VTC6_9PLEO</name>
<keyword evidence="4" id="KW-1185">Reference proteome</keyword>
<protein>
    <recommendedName>
        <fullName evidence="2">Probable double zinc ribbon domain-containing protein</fullName>
    </recommendedName>
</protein>
<dbReference type="Pfam" id="PF26652">
    <property type="entry name" value="Zn_ribbon_double"/>
    <property type="match status" value="1"/>
</dbReference>
<sequence>MASNRYNPRFSTLKATTYDKHADGAFFCCRCKNINHINYTSGRHPLGTLTCGCKHVKCSGCTHTNILGCNVTNCDNPVAVPRITSTEVPYGHICPGCGESYRALRAERHKFGSGYDAVLFDDRCCTEYSDHTWLRFSIGNNRDWRADPQACWSRALETRTRHNTEHVTGGPYSTAAPNVPKSSVTSRQPPPPNPYAYPNDQAVSALPGNQSQVTRSMASVAIAASFPSRLQRSGAVRGRGERVRRSGEIFELSEESERGFVDPKFSL</sequence>
<proteinExistence type="predicted"/>
<reference evidence="3" key="1">
    <citation type="journal article" date="2020" name="Stud. Mycol.">
        <title>101 Dothideomycetes genomes: a test case for predicting lifestyles and emergence of pathogens.</title>
        <authorList>
            <person name="Haridas S."/>
            <person name="Albert R."/>
            <person name="Binder M."/>
            <person name="Bloem J."/>
            <person name="Labutti K."/>
            <person name="Salamov A."/>
            <person name="Andreopoulos B."/>
            <person name="Baker S."/>
            <person name="Barry K."/>
            <person name="Bills G."/>
            <person name="Bluhm B."/>
            <person name="Cannon C."/>
            <person name="Castanera R."/>
            <person name="Culley D."/>
            <person name="Daum C."/>
            <person name="Ezra D."/>
            <person name="Gonzalez J."/>
            <person name="Henrissat B."/>
            <person name="Kuo A."/>
            <person name="Liang C."/>
            <person name="Lipzen A."/>
            <person name="Lutzoni F."/>
            <person name="Magnuson J."/>
            <person name="Mondo S."/>
            <person name="Nolan M."/>
            <person name="Ohm R."/>
            <person name="Pangilinan J."/>
            <person name="Park H.-J."/>
            <person name="Ramirez L."/>
            <person name="Alfaro M."/>
            <person name="Sun H."/>
            <person name="Tritt A."/>
            <person name="Yoshinaga Y."/>
            <person name="Zwiers L.-H."/>
            <person name="Turgeon B."/>
            <person name="Goodwin S."/>
            <person name="Spatafora J."/>
            <person name="Crous P."/>
            <person name="Grigoriev I."/>
        </authorList>
    </citation>
    <scope>NUCLEOTIDE SEQUENCE</scope>
    <source>
        <strain evidence="3">CBS 123094</strain>
    </source>
</reference>
<dbReference type="EMBL" id="ML977736">
    <property type="protein sequence ID" value="KAF1993062.1"/>
    <property type="molecule type" value="Genomic_DNA"/>
</dbReference>
<evidence type="ECO:0000259" key="2">
    <source>
        <dbReference type="Pfam" id="PF26652"/>
    </source>
</evidence>
<accession>A0A6A5VTC6</accession>
<feature type="region of interest" description="Disordered" evidence="1">
    <location>
        <begin position="162"/>
        <end position="198"/>
    </location>
</feature>
<dbReference type="InterPro" id="IPR058253">
    <property type="entry name" value="Zn_ribbon_double"/>
</dbReference>
<gene>
    <name evidence="3" type="ORF">P154DRAFT_540713</name>
</gene>